<dbReference type="GeneID" id="68353294"/>
<dbReference type="PANTHER" id="PTHR10728">
    <property type="entry name" value="CYTOSOLIC PHOSPHOLIPASE A2"/>
    <property type="match status" value="1"/>
</dbReference>
<comment type="caution">
    <text evidence="11">The sequence shown here is derived from an EMBL/GenBank/DDBJ whole genome shotgun (WGS) entry which is preliminary data.</text>
</comment>
<dbReference type="Proteomes" id="UP000824596">
    <property type="component" value="Unassembled WGS sequence"/>
</dbReference>
<keyword evidence="7" id="KW-0325">Glycoprotein</keyword>
<comment type="similarity">
    <text evidence="1 9">Belongs to the lysophospholipase family.</text>
</comment>
<keyword evidence="5 8" id="KW-0442">Lipid degradation</keyword>
<proteinExistence type="inferred from homology"/>
<keyword evidence="6 8" id="KW-0443">Lipid metabolism</keyword>
<evidence type="ECO:0000256" key="3">
    <source>
        <dbReference type="ARBA" id="ARBA00022729"/>
    </source>
</evidence>
<dbReference type="GO" id="GO:0005829">
    <property type="term" value="C:cytosol"/>
    <property type="evidence" value="ECO:0007669"/>
    <property type="project" value="TreeGrafter"/>
</dbReference>
<reference evidence="11" key="1">
    <citation type="submission" date="2021-09" db="EMBL/GenBank/DDBJ databases">
        <title>A high-quality genome of the endoparasitic fungus Hirsutella rhossiliensis with a comparison of Hirsutella genomes reveals transposable elements contributing to genome size variation.</title>
        <authorList>
            <person name="Lin R."/>
            <person name="Jiao Y."/>
            <person name="Sun X."/>
            <person name="Ling J."/>
            <person name="Xie B."/>
            <person name="Cheng X."/>
        </authorList>
    </citation>
    <scope>NUCLEOTIDE SEQUENCE</scope>
    <source>
        <strain evidence="11">HR02</strain>
    </source>
</reference>
<evidence type="ECO:0000313" key="12">
    <source>
        <dbReference type="Proteomes" id="UP000824596"/>
    </source>
</evidence>
<evidence type="ECO:0000256" key="5">
    <source>
        <dbReference type="ARBA" id="ARBA00022963"/>
    </source>
</evidence>
<dbReference type="InterPro" id="IPR002642">
    <property type="entry name" value="LysoPLipase_cat_dom"/>
</dbReference>
<accession>A0A9P8N5J3</accession>
<evidence type="ECO:0000256" key="4">
    <source>
        <dbReference type="ARBA" id="ARBA00022801"/>
    </source>
</evidence>
<protein>
    <recommendedName>
        <fullName evidence="2 9">Lysophospholipase</fullName>
        <ecNumber evidence="2 9">3.1.1.5</ecNumber>
    </recommendedName>
</protein>
<name>A0A9P8N5J3_9HYPO</name>
<dbReference type="SUPFAM" id="SSF52151">
    <property type="entry name" value="FabD/lysophospholipase-like"/>
    <property type="match status" value="1"/>
</dbReference>
<dbReference type="AlphaFoldDB" id="A0A9P8N5J3"/>
<dbReference type="GO" id="GO:0046475">
    <property type="term" value="P:glycerophospholipid catabolic process"/>
    <property type="evidence" value="ECO:0007669"/>
    <property type="project" value="TreeGrafter"/>
</dbReference>
<evidence type="ECO:0000256" key="2">
    <source>
        <dbReference type="ARBA" id="ARBA00013274"/>
    </source>
</evidence>
<dbReference type="GO" id="GO:0004623">
    <property type="term" value="F:phospholipase A2 activity"/>
    <property type="evidence" value="ECO:0007669"/>
    <property type="project" value="TreeGrafter"/>
</dbReference>
<keyword evidence="12" id="KW-1185">Reference proteome</keyword>
<dbReference type="EMBL" id="JAIZPD010000003">
    <property type="protein sequence ID" value="KAH0966149.1"/>
    <property type="molecule type" value="Genomic_DNA"/>
</dbReference>
<evidence type="ECO:0000256" key="8">
    <source>
        <dbReference type="PROSITE-ProRule" id="PRU00555"/>
    </source>
</evidence>
<dbReference type="RefSeq" id="XP_044723662.1">
    <property type="nucleotide sequence ID" value="XM_044862636.1"/>
</dbReference>
<keyword evidence="3" id="KW-0732">Signal</keyword>
<dbReference type="OrthoDB" id="5081526at2759"/>
<dbReference type="InterPro" id="IPR016035">
    <property type="entry name" value="Acyl_Trfase/lysoPLipase"/>
</dbReference>
<gene>
    <name evidence="11" type="ORF">HRG_04165</name>
</gene>
<organism evidence="11 12">
    <name type="scientific">Hirsutella rhossiliensis</name>
    <dbReference type="NCBI Taxonomy" id="111463"/>
    <lineage>
        <taxon>Eukaryota</taxon>
        <taxon>Fungi</taxon>
        <taxon>Dikarya</taxon>
        <taxon>Ascomycota</taxon>
        <taxon>Pezizomycotina</taxon>
        <taxon>Sordariomycetes</taxon>
        <taxon>Hypocreomycetidae</taxon>
        <taxon>Hypocreales</taxon>
        <taxon>Ophiocordycipitaceae</taxon>
        <taxon>Hirsutella</taxon>
    </lineage>
</organism>
<evidence type="ECO:0000256" key="6">
    <source>
        <dbReference type="ARBA" id="ARBA00023098"/>
    </source>
</evidence>
<comment type="catalytic activity">
    <reaction evidence="9">
        <text>a 1-acyl-sn-glycero-3-phosphocholine + H2O = sn-glycerol 3-phosphocholine + a fatty acid + H(+)</text>
        <dbReference type="Rhea" id="RHEA:15177"/>
        <dbReference type="ChEBI" id="CHEBI:15377"/>
        <dbReference type="ChEBI" id="CHEBI:15378"/>
        <dbReference type="ChEBI" id="CHEBI:16870"/>
        <dbReference type="ChEBI" id="CHEBI:28868"/>
        <dbReference type="ChEBI" id="CHEBI:58168"/>
        <dbReference type="EC" id="3.1.1.5"/>
    </reaction>
</comment>
<dbReference type="PANTHER" id="PTHR10728:SF33">
    <property type="entry name" value="LYSOPHOSPHOLIPASE 1-RELATED"/>
    <property type="match status" value="1"/>
</dbReference>
<evidence type="ECO:0000259" key="10">
    <source>
        <dbReference type="PROSITE" id="PS51210"/>
    </source>
</evidence>
<dbReference type="PROSITE" id="PS51210">
    <property type="entry name" value="PLA2C"/>
    <property type="match status" value="1"/>
</dbReference>
<sequence length="177" mass="19249">MGFPAVPAENTFLNLGLNGKPAFFGCDAANLSSPSPLVVYLPNSPYVLASNISTLTSLTFTTGERDALAQNGWALATQLNSTLDGDWPVCVGCALLARSFGRTETPLPGKCQQCFDRYCWDGTVHDTNPPSYTPVKLVKYRYTMQNEGTPDRGVTNAYYRPFLVLTTPELLGTLIEV</sequence>
<evidence type="ECO:0000313" key="11">
    <source>
        <dbReference type="EMBL" id="KAH0966149.1"/>
    </source>
</evidence>
<dbReference type="EC" id="3.1.1.5" evidence="2 9"/>
<dbReference type="GO" id="GO:0005783">
    <property type="term" value="C:endoplasmic reticulum"/>
    <property type="evidence" value="ECO:0007669"/>
    <property type="project" value="TreeGrafter"/>
</dbReference>
<evidence type="ECO:0000256" key="9">
    <source>
        <dbReference type="RuleBase" id="RU362103"/>
    </source>
</evidence>
<evidence type="ECO:0000256" key="1">
    <source>
        <dbReference type="ARBA" id="ARBA00008780"/>
    </source>
</evidence>
<evidence type="ECO:0000256" key="7">
    <source>
        <dbReference type="ARBA" id="ARBA00023180"/>
    </source>
</evidence>
<keyword evidence="4 8" id="KW-0378">Hydrolase</keyword>
<dbReference type="Pfam" id="PF01735">
    <property type="entry name" value="PLA2_B"/>
    <property type="match status" value="1"/>
</dbReference>
<feature type="domain" description="PLA2c" evidence="10">
    <location>
        <begin position="1"/>
        <end position="125"/>
    </location>
</feature>
<dbReference type="GO" id="GO:0004622">
    <property type="term" value="F:phosphatidylcholine lysophospholipase activity"/>
    <property type="evidence" value="ECO:0007669"/>
    <property type="project" value="UniProtKB-EC"/>
</dbReference>